<accession>A0A2H4JD48</accession>
<evidence type="ECO:0000313" key="1">
    <source>
        <dbReference type="EMBL" id="ASN70258.1"/>
    </source>
</evidence>
<reference evidence="1" key="1">
    <citation type="submission" date="2017-06" db="EMBL/GenBank/DDBJ databases">
        <title>Novel phages from South African skin metaviromes.</title>
        <authorList>
            <person name="van Zyl L.J."/>
            <person name="Abrahams Y."/>
            <person name="Stander E.A."/>
            <person name="Kirby B.M."/>
            <person name="Clavaud C."/>
            <person name="Farcet C."/>
            <person name="Breton L."/>
            <person name="Trindade M.I."/>
        </authorList>
    </citation>
    <scope>NUCLEOTIDE SEQUENCE</scope>
</reference>
<proteinExistence type="predicted"/>
<name>A0A2H4JD48_9CAUD</name>
<protein>
    <submittedName>
        <fullName evidence="1">Uncharacterized protein</fullName>
    </submittedName>
</protein>
<organism evidence="1">
    <name type="scientific">uncultured Caudovirales phage</name>
    <dbReference type="NCBI Taxonomy" id="2100421"/>
    <lineage>
        <taxon>Viruses</taxon>
        <taxon>Duplodnaviria</taxon>
        <taxon>Heunggongvirae</taxon>
        <taxon>Uroviricota</taxon>
        <taxon>Caudoviricetes</taxon>
        <taxon>Peduoviridae</taxon>
        <taxon>Maltschvirus</taxon>
        <taxon>Maltschvirus maltsch</taxon>
    </lineage>
</organism>
<sequence>MENNTISVSAERYEQLIAKETRCKVLETYVINSRYGIDKDMVAGIIGFEIPADKKDE</sequence>
<gene>
    <name evidence="1" type="ORF">10S9_4</name>
</gene>
<dbReference type="EMBL" id="MF417904">
    <property type="protein sequence ID" value="ASN70258.1"/>
    <property type="molecule type" value="Genomic_DNA"/>
</dbReference>